<dbReference type="InterPro" id="IPR032675">
    <property type="entry name" value="LRR_dom_sf"/>
</dbReference>
<organism evidence="1 2">
    <name type="scientific">Spirodela intermedia</name>
    <name type="common">Intermediate duckweed</name>
    <dbReference type="NCBI Taxonomy" id="51605"/>
    <lineage>
        <taxon>Eukaryota</taxon>
        <taxon>Viridiplantae</taxon>
        <taxon>Streptophyta</taxon>
        <taxon>Embryophyta</taxon>
        <taxon>Tracheophyta</taxon>
        <taxon>Spermatophyta</taxon>
        <taxon>Magnoliopsida</taxon>
        <taxon>Liliopsida</taxon>
        <taxon>Araceae</taxon>
        <taxon>Lemnoideae</taxon>
        <taxon>Spirodela</taxon>
    </lineage>
</organism>
<sequence>MVIPVRDDIWAKCRIHDVLHDFTITKAKEGEKAWCWDSESTPRLRTLLTFGATRKFGKNRTCPFLHLKLLRVVDLEWASIDELPKQVGDLIHLRYLGLKDTKITSLPPYARSSFHTKWSRRCWWQA</sequence>
<comment type="caution">
    <text evidence="1">The sequence shown here is derived from an EMBL/GenBank/DDBJ whole genome shotgun (WGS) entry which is preliminary data.</text>
</comment>
<gene>
    <name evidence="1" type="ORF">SI7747_UN020521</name>
</gene>
<keyword evidence="2" id="KW-1185">Reference proteome</keyword>
<dbReference type="Proteomes" id="UP001189122">
    <property type="component" value="Unassembled WGS sequence"/>
</dbReference>
<evidence type="ECO:0000313" key="2">
    <source>
        <dbReference type="Proteomes" id="UP001189122"/>
    </source>
</evidence>
<dbReference type="EMBL" id="CACRZD030000085">
    <property type="protein sequence ID" value="CAA6674163.1"/>
    <property type="molecule type" value="Genomic_DNA"/>
</dbReference>
<accession>A0ABN7E8H5</accession>
<dbReference type="Gene3D" id="3.80.10.10">
    <property type="entry name" value="Ribonuclease Inhibitor"/>
    <property type="match status" value="1"/>
</dbReference>
<name>A0ABN7E8H5_SPIIN</name>
<protein>
    <submittedName>
        <fullName evidence="1">Uncharacterized protein</fullName>
    </submittedName>
</protein>
<evidence type="ECO:0000313" key="1">
    <source>
        <dbReference type="EMBL" id="CAA6674163.1"/>
    </source>
</evidence>
<dbReference type="SUPFAM" id="SSF52058">
    <property type="entry name" value="L domain-like"/>
    <property type="match status" value="1"/>
</dbReference>
<proteinExistence type="predicted"/>
<reference evidence="2" key="1">
    <citation type="journal article" date="2020" name="Sci. Rep.">
        <title>Chromosome-scale genome assembly for the duckweed Spirodela intermedia, integrating cytogenetic maps, PacBio and Oxford Nanopore libraries.</title>
        <authorList>
            <person name="Hoang P.T.N."/>
            <person name="Fiebig A."/>
            <person name="Novak P."/>
            <person name="Macas J."/>
            <person name="Cao H.X."/>
            <person name="Stepanenko A."/>
            <person name="Chen G."/>
            <person name="Borisjuk N."/>
            <person name="Scholz U."/>
            <person name="Schubert I."/>
        </authorList>
    </citation>
    <scope>NUCLEOTIDE SEQUENCE [LARGE SCALE GENOMIC DNA]</scope>
</reference>